<dbReference type="Proteomes" id="UP000504606">
    <property type="component" value="Unplaced"/>
</dbReference>
<keyword evidence="6" id="KW-0675">Receptor</keyword>
<dbReference type="RefSeq" id="XP_026292392.2">
    <property type="nucleotide sequence ID" value="XM_026436607.2"/>
</dbReference>
<dbReference type="GO" id="GO:0050909">
    <property type="term" value="P:sensory perception of taste"/>
    <property type="evidence" value="ECO:0007669"/>
    <property type="project" value="InterPro"/>
</dbReference>
<keyword evidence="2 6" id="KW-1003">Cell membrane</keyword>
<protein>
    <recommendedName>
        <fullName evidence="6">Gustatory receptor</fullName>
    </recommendedName>
</protein>
<dbReference type="Pfam" id="PF08395">
    <property type="entry name" value="7tm_7"/>
    <property type="match status" value="1"/>
</dbReference>
<gene>
    <name evidence="8" type="primary">LOC113216781</name>
</gene>
<keyword evidence="7" id="KW-1185">Reference proteome</keyword>
<feature type="transmembrane region" description="Helical" evidence="6">
    <location>
        <begin position="45"/>
        <end position="65"/>
    </location>
</feature>
<comment type="caution">
    <text evidence="6">Lacks conserved residue(s) required for the propagation of feature annotation.</text>
</comment>
<organism evidence="7 8">
    <name type="scientific">Frankliniella occidentalis</name>
    <name type="common">Western flower thrips</name>
    <name type="synonym">Euthrips occidentalis</name>
    <dbReference type="NCBI Taxonomy" id="133901"/>
    <lineage>
        <taxon>Eukaryota</taxon>
        <taxon>Metazoa</taxon>
        <taxon>Ecdysozoa</taxon>
        <taxon>Arthropoda</taxon>
        <taxon>Hexapoda</taxon>
        <taxon>Insecta</taxon>
        <taxon>Pterygota</taxon>
        <taxon>Neoptera</taxon>
        <taxon>Paraneoptera</taxon>
        <taxon>Thysanoptera</taxon>
        <taxon>Terebrantia</taxon>
        <taxon>Thripoidea</taxon>
        <taxon>Thripidae</taxon>
        <taxon>Frankliniella</taxon>
    </lineage>
</organism>
<comment type="function">
    <text evidence="6">Gustatory receptor which mediates acceptance or avoidance behavior, depending on its substrates.</text>
</comment>
<keyword evidence="5 6" id="KW-0472">Membrane</keyword>
<keyword evidence="3 6" id="KW-0812">Transmembrane</keyword>
<name>A0A6J1TI19_FRAOC</name>
<evidence type="ECO:0000256" key="1">
    <source>
        <dbReference type="ARBA" id="ARBA00004651"/>
    </source>
</evidence>
<keyword evidence="6" id="KW-0807">Transducer</keyword>
<evidence type="ECO:0000313" key="7">
    <source>
        <dbReference type="Proteomes" id="UP000504606"/>
    </source>
</evidence>
<comment type="similarity">
    <text evidence="6">Belongs to the insect chemoreceptor superfamily. Gustatory receptor (GR) family.</text>
</comment>
<evidence type="ECO:0000256" key="5">
    <source>
        <dbReference type="ARBA" id="ARBA00023136"/>
    </source>
</evidence>
<accession>A0A6J1TI19</accession>
<keyword evidence="4 6" id="KW-1133">Transmembrane helix</keyword>
<evidence type="ECO:0000256" key="3">
    <source>
        <dbReference type="ARBA" id="ARBA00022692"/>
    </source>
</evidence>
<dbReference type="InterPro" id="IPR013604">
    <property type="entry name" value="7TM_chemorcpt"/>
</dbReference>
<dbReference type="GO" id="GO:0005886">
    <property type="term" value="C:plasma membrane"/>
    <property type="evidence" value="ECO:0007669"/>
    <property type="project" value="UniProtKB-SubCell"/>
</dbReference>
<evidence type="ECO:0000256" key="4">
    <source>
        <dbReference type="ARBA" id="ARBA00022989"/>
    </source>
</evidence>
<reference evidence="8" key="1">
    <citation type="submission" date="2025-08" db="UniProtKB">
        <authorList>
            <consortium name="RefSeq"/>
        </authorList>
    </citation>
    <scope>IDENTIFICATION</scope>
    <source>
        <tissue evidence="8">Whole organism</tissue>
    </source>
</reference>
<dbReference type="GO" id="GO:0007165">
    <property type="term" value="P:signal transduction"/>
    <property type="evidence" value="ECO:0007669"/>
    <property type="project" value="UniProtKB-KW"/>
</dbReference>
<evidence type="ECO:0000256" key="2">
    <source>
        <dbReference type="ARBA" id="ARBA00022475"/>
    </source>
</evidence>
<dbReference type="OrthoDB" id="6478931at2759"/>
<feature type="transmembrane region" description="Helical" evidence="6">
    <location>
        <begin position="77"/>
        <end position="97"/>
    </location>
</feature>
<proteinExistence type="inferred from homology"/>
<sequence length="376" mass="41077">MKYYSKEYRPASPSWRAALCLGLLLGSLASLLGLLPLRGWPPRPWSGWAAYGVCLLVYAAVEVGLQCSFTLQLESHVVMGVIVLQGLLRGLVFAAAARRRALLGQFAECLVLYTARHPPAGWWPVVAMSLMVWPFWAVYGAYCGYEMYRREVSWDCCPWRAVVIVLVVAGESLVNSVAFLLVVAPMAALGVLAVGLRADCAAAASLAPGGASLDPRLRWRALRVRQQLLCDMHDMALALSEERSLLVLVNFSLNATLWYSDCAYMLSRPGGALSPLVPAVVAVCHQVFFAALCVASQRFHAESVRIGSLLLGHLAETVETKETSHEVSCFVDQVLRQSNSYSLLGVLDLNSSTLKSVFAAVTSYLVFMVQFDIKVQ</sequence>
<feature type="transmembrane region" description="Helical" evidence="6">
    <location>
        <begin position="122"/>
        <end position="145"/>
    </location>
</feature>
<evidence type="ECO:0000313" key="8">
    <source>
        <dbReference type="RefSeq" id="XP_026292392.2"/>
    </source>
</evidence>
<dbReference type="GeneID" id="113216781"/>
<comment type="subcellular location">
    <subcellularLocation>
        <location evidence="1 6">Cell membrane</location>
        <topology evidence="1 6">Multi-pass membrane protein</topology>
    </subcellularLocation>
</comment>
<dbReference type="AlphaFoldDB" id="A0A6J1TI19"/>
<evidence type="ECO:0000256" key="6">
    <source>
        <dbReference type="RuleBase" id="RU363108"/>
    </source>
</evidence>
<dbReference type="KEGG" id="foc:113216781"/>